<sequence length="79" mass="9264">MNIYQKTLVIQDPNQLVLSDLPFQKGQQVEVMIIAKNYDREALANKLRDFFKEVQALHADNPLTEEEIEAEIEDYRRGK</sequence>
<dbReference type="Proteomes" id="UP000034103">
    <property type="component" value="Chromosome"/>
</dbReference>
<evidence type="ECO:0000313" key="1">
    <source>
        <dbReference type="EMBL" id="AKE64023.1"/>
    </source>
</evidence>
<name>A0A0F6RL28_MICAE</name>
<gene>
    <name evidence="1" type="ORF">MYAER_1671</name>
</gene>
<proteinExistence type="predicted"/>
<dbReference type="HOGENOM" id="CLU_196484_0_0_3"/>
<organism evidence="1 2">
    <name type="scientific">Microcystis aeruginosa NIES-2549</name>
    <dbReference type="NCBI Taxonomy" id="1641812"/>
    <lineage>
        <taxon>Bacteria</taxon>
        <taxon>Bacillati</taxon>
        <taxon>Cyanobacteriota</taxon>
        <taxon>Cyanophyceae</taxon>
        <taxon>Oscillatoriophycideae</taxon>
        <taxon>Chroococcales</taxon>
        <taxon>Microcystaceae</taxon>
        <taxon>Microcystis</taxon>
    </lineage>
</organism>
<evidence type="ECO:0000313" key="2">
    <source>
        <dbReference type="Proteomes" id="UP000034103"/>
    </source>
</evidence>
<dbReference type="RefSeq" id="WP_004268201.1">
    <property type="nucleotide sequence ID" value="NZ_CP011304.1"/>
</dbReference>
<reference evidence="1 2" key="1">
    <citation type="journal article" date="2015" name="Genome Announc.">
        <title>Complete Genome Sequence of Microcystis aeruginosa NIES-2549, a Bloom-Forming Cyanobacterium from Lake Kasumigaura, Japan.</title>
        <authorList>
            <person name="Yamaguchi H."/>
            <person name="Suzuki S."/>
            <person name="Tanabe Y."/>
            <person name="Osana Y."/>
            <person name="Shimura Y."/>
            <person name="Ishida K."/>
            <person name="Kawachi M."/>
        </authorList>
    </citation>
    <scope>NUCLEOTIDE SEQUENCE [LARGE SCALE GENOMIC DNA]</scope>
    <source>
        <strain evidence="1 2">NIES-2549</strain>
    </source>
</reference>
<accession>A0A0F6RL28</accession>
<dbReference type="AlphaFoldDB" id="A0A0F6RL28"/>
<protein>
    <submittedName>
        <fullName evidence="1">Uncharacterized protein</fullName>
    </submittedName>
</protein>
<dbReference type="PATRIC" id="fig|1641812.3.peg.1726"/>
<dbReference type="EMBL" id="CP011304">
    <property type="protein sequence ID" value="AKE64023.1"/>
    <property type="molecule type" value="Genomic_DNA"/>
</dbReference>